<dbReference type="Gene3D" id="3.10.450.50">
    <property type="match status" value="1"/>
</dbReference>
<dbReference type="RefSeq" id="WP_275683092.1">
    <property type="nucleotide sequence ID" value="NZ_JAJLJH010000003.1"/>
</dbReference>
<organism evidence="2 3">
    <name type="scientific">Scleromatobacter humisilvae</name>
    <dbReference type="NCBI Taxonomy" id="2897159"/>
    <lineage>
        <taxon>Bacteria</taxon>
        <taxon>Pseudomonadati</taxon>
        <taxon>Pseudomonadota</taxon>
        <taxon>Betaproteobacteria</taxon>
        <taxon>Burkholderiales</taxon>
        <taxon>Sphaerotilaceae</taxon>
        <taxon>Scleromatobacter</taxon>
    </lineage>
</organism>
<comment type="caution">
    <text evidence="2">The sequence shown here is derived from an EMBL/GenBank/DDBJ whole genome shotgun (WGS) entry which is preliminary data.</text>
</comment>
<gene>
    <name evidence="2" type="ORF">LPC04_15195</name>
</gene>
<feature type="domain" description="DUF4440" evidence="1">
    <location>
        <begin position="7"/>
        <end position="110"/>
    </location>
</feature>
<accession>A0A9X1YJX3</accession>
<dbReference type="InterPro" id="IPR027843">
    <property type="entry name" value="DUF4440"/>
</dbReference>
<dbReference type="EMBL" id="JAJLJH010000003">
    <property type="protein sequence ID" value="MCK9687057.1"/>
    <property type="molecule type" value="Genomic_DNA"/>
</dbReference>
<dbReference type="Proteomes" id="UP001139353">
    <property type="component" value="Unassembled WGS sequence"/>
</dbReference>
<evidence type="ECO:0000313" key="3">
    <source>
        <dbReference type="Proteomes" id="UP001139353"/>
    </source>
</evidence>
<sequence length="140" mass="15652">MAWDAEIRAREEALRVAFLHADMRALDELIADDYIVNSPLHKVLAKPLLLQLLETGRLCHLSFESRIETMQRHGDTVVVMGGDRVVDGPDRVCSTRRFTNLWQLTDGRWRATARHAHVVTREGGAPALADAPAGTYQPTP</sequence>
<dbReference type="SUPFAM" id="SSF54427">
    <property type="entry name" value="NTF2-like"/>
    <property type="match status" value="1"/>
</dbReference>
<protein>
    <submittedName>
        <fullName evidence="2">Nuclear transport factor 2 family protein</fullName>
    </submittedName>
</protein>
<keyword evidence="3" id="KW-1185">Reference proteome</keyword>
<dbReference type="AlphaFoldDB" id="A0A9X1YJX3"/>
<evidence type="ECO:0000259" key="1">
    <source>
        <dbReference type="Pfam" id="PF14534"/>
    </source>
</evidence>
<name>A0A9X1YJX3_9BURK</name>
<proteinExistence type="predicted"/>
<evidence type="ECO:0000313" key="2">
    <source>
        <dbReference type="EMBL" id="MCK9687057.1"/>
    </source>
</evidence>
<dbReference type="Pfam" id="PF14534">
    <property type="entry name" value="DUF4440"/>
    <property type="match status" value="1"/>
</dbReference>
<dbReference type="InterPro" id="IPR032710">
    <property type="entry name" value="NTF2-like_dom_sf"/>
</dbReference>
<reference evidence="2" key="1">
    <citation type="submission" date="2021-11" db="EMBL/GenBank/DDBJ databases">
        <title>BS-T2-15 a new species belonging to the Comamonadaceae family isolated from the soil of a French oak forest.</title>
        <authorList>
            <person name="Mieszkin S."/>
            <person name="Alain K."/>
        </authorList>
    </citation>
    <scope>NUCLEOTIDE SEQUENCE</scope>
    <source>
        <strain evidence="2">BS-T2-15</strain>
    </source>
</reference>